<accession>A0C1H3</accession>
<dbReference type="OMA" id="HYYLLRK"/>
<dbReference type="KEGG" id="ptm:GSPATT00034116001"/>
<dbReference type="HOGENOM" id="CLU_1237094_0_0_1"/>
<evidence type="ECO:0000313" key="1">
    <source>
        <dbReference type="EMBL" id="CAK64640.1"/>
    </source>
</evidence>
<dbReference type="RefSeq" id="XP_001432037.1">
    <property type="nucleotide sequence ID" value="XM_001432000.1"/>
</dbReference>
<dbReference type="GeneID" id="5017826"/>
<dbReference type="EMBL" id="CT868033">
    <property type="protein sequence ID" value="CAK64640.1"/>
    <property type="molecule type" value="Genomic_DNA"/>
</dbReference>
<dbReference type="OrthoDB" id="10364665at2759"/>
<name>A0C1H3_PARTE</name>
<organism evidence="1 2">
    <name type="scientific">Paramecium tetraurelia</name>
    <dbReference type="NCBI Taxonomy" id="5888"/>
    <lineage>
        <taxon>Eukaryota</taxon>
        <taxon>Sar</taxon>
        <taxon>Alveolata</taxon>
        <taxon>Ciliophora</taxon>
        <taxon>Intramacronucleata</taxon>
        <taxon>Oligohymenophorea</taxon>
        <taxon>Peniculida</taxon>
        <taxon>Parameciidae</taxon>
        <taxon>Paramecium</taxon>
    </lineage>
</organism>
<dbReference type="InParanoid" id="A0C1H3"/>
<sequence>MQNMNQKPLKSLRNKYSTITKFTEAFQIQDSELQGPTEYCELQMIDQEVPNIFASFPNLNFNFNSTSMFIKTPMTNSKQNDTQINSKSIKSEQIRILCEIDIVMLRHYYLLRKEVFKKHNQLFPRKQEKTFDTIAQIKKRFQHHYQNRIAMMLCRLVDEVRNNLDQEFVVCVVDDIQLIPAELIGLDAKLKQQTIESFDTCDPIQVYQEITKLIEIYLKPKQEN</sequence>
<keyword evidence="2" id="KW-1185">Reference proteome</keyword>
<dbReference type="Proteomes" id="UP000000600">
    <property type="component" value="Unassembled WGS sequence"/>
</dbReference>
<dbReference type="AlphaFoldDB" id="A0C1H3"/>
<evidence type="ECO:0000313" key="2">
    <source>
        <dbReference type="Proteomes" id="UP000000600"/>
    </source>
</evidence>
<protein>
    <submittedName>
        <fullName evidence="1">Uncharacterized protein</fullName>
    </submittedName>
</protein>
<reference evidence="1 2" key="1">
    <citation type="journal article" date="2006" name="Nature">
        <title>Global trends of whole-genome duplications revealed by the ciliate Paramecium tetraurelia.</title>
        <authorList>
            <consortium name="Genoscope"/>
            <person name="Aury J.-M."/>
            <person name="Jaillon O."/>
            <person name="Duret L."/>
            <person name="Noel B."/>
            <person name="Jubin C."/>
            <person name="Porcel B.M."/>
            <person name="Segurens B."/>
            <person name="Daubin V."/>
            <person name="Anthouard V."/>
            <person name="Aiach N."/>
            <person name="Arnaiz O."/>
            <person name="Billaut A."/>
            <person name="Beisson J."/>
            <person name="Blanc I."/>
            <person name="Bouhouche K."/>
            <person name="Camara F."/>
            <person name="Duharcourt S."/>
            <person name="Guigo R."/>
            <person name="Gogendeau D."/>
            <person name="Katinka M."/>
            <person name="Keller A.-M."/>
            <person name="Kissmehl R."/>
            <person name="Klotz C."/>
            <person name="Koll F."/>
            <person name="Le Moue A."/>
            <person name="Lepere C."/>
            <person name="Malinsky S."/>
            <person name="Nowacki M."/>
            <person name="Nowak J.K."/>
            <person name="Plattner H."/>
            <person name="Poulain J."/>
            <person name="Ruiz F."/>
            <person name="Serrano V."/>
            <person name="Zagulski M."/>
            <person name="Dessen P."/>
            <person name="Betermier M."/>
            <person name="Weissenbach J."/>
            <person name="Scarpelli C."/>
            <person name="Schachter V."/>
            <person name="Sperling L."/>
            <person name="Meyer E."/>
            <person name="Cohen J."/>
            <person name="Wincker P."/>
        </authorList>
    </citation>
    <scope>NUCLEOTIDE SEQUENCE [LARGE SCALE GENOMIC DNA]</scope>
    <source>
        <strain evidence="1 2">Stock d4-2</strain>
    </source>
</reference>
<proteinExistence type="predicted"/>
<gene>
    <name evidence="1" type="ORF">GSPATT00034116001</name>
</gene>